<dbReference type="OrthoDB" id="69221at2759"/>
<gene>
    <name evidence="5" type="primary">LOC113120292</name>
</gene>
<feature type="chain" id="PRO_5027627200" evidence="1">
    <location>
        <begin position="20"/>
        <end position="283"/>
    </location>
</feature>
<dbReference type="InterPro" id="IPR039015">
    <property type="entry name" value="ENDOD1"/>
</dbReference>
<organism evidence="4 5">
    <name type="scientific">Carassius auratus</name>
    <name type="common">Goldfish</name>
    <dbReference type="NCBI Taxonomy" id="7957"/>
    <lineage>
        <taxon>Eukaryota</taxon>
        <taxon>Metazoa</taxon>
        <taxon>Chordata</taxon>
        <taxon>Craniata</taxon>
        <taxon>Vertebrata</taxon>
        <taxon>Euteleostomi</taxon>
        <taxon>Actinopterygii</taxon>
        <taxon>Neopterygii</taxon>
        <taxon>Teleostei</taxon>
        <taxon>Ostariophysi</taxon>
        <taxon>Cypriniformes</taxon>
        <taxon>Cyprinidae</taxon>
        <taxon>Cyprininae</taxon>
        <taxon>Carassius</taxon>
    </lineage>
</organism>
<dbReference type="Proteomes" id="UP000515129">
    <property type="component" value="Chromosome 19"/>
</dbReference>
<keyword evidence="1" id="KW-0732">Signal</keyword>
<evidence type="ECO:0000259" key="3">
    <source>
        <dbReference type="SMART" id="SM00892"/>
    </source>
</evidence>
<dbReference type="Gene3D" id="3.40.570.10">
    <property type="entry name" value="Extracellular Endonuclease, subunit A"/>
    <property type="match status" value="1"/>
</dbReference>
<sequence length="283" mass="32779">MRFLFVSMLLVFGFSSIKTELVDSFNKCSDFFLNEQPPVIPGILENSISRDNNRYKRICQKYQNAYRFATLYDTQTKIPVFSAYRYTGSYKGRPHIPWMIEPQLETYDAAMRQPCVNQAFPGDYWAQKPMNQDNLTRGHFFPNCHAADRVTAESTFTLTNTAPHESFNKGSWNKTEITVRSTMNSHCRNKSDHIWAFVLTGAVPSNKNLLNKRVNIPSSMWTVFCCYNSKTSTWESQAHWANNKYEKNTENTIKPRSVEELQKFMEKTYGSVSLFHGVDCSKI</sequence>
<protein>
    <submittedName>
        <fullName evidence="5">Endonuclease domain-containing 1 protein-like</fullName>
    </submittedName>
</protein>
<dbReference type="GeneID" id="113120292"/>
<reference evidence="5" key="1">
    <citation type="submission" date="2025-08" db="UniProtKB">
        <authorList>
            <consortium name="RefSeq"/>
        </authorList>
    </citation>
    <scope>IDENTIFICATION</scope>
    <source>
        <strain evidence="5">Wakin</strain>
        <tissue evidence="5">Muscle</tissue>
    </source>
</reference>
<feature type="signal peptide" evidence="1">
    <location>
        <begin position="1"/>
        <end position="19"/>
    </location>
</feature>
<evidence type="ECO:0000313" key="5">
    <source>
        <dbReference type="RefSeq" id="XP_026145985.1"/>
    </source>
</evidence>
<evidence type="ECO:0000313" key="4">
    <source>
        <dbReference type="Proteomes" id="UP000515129"/>
    </source>
</evidence>
<dbReference type="PANTHER" id="PTHR21472:SF15">
    <property type="entry name" value="ENDONUCLEASE DOMAIN-CONTAINING 1 PROTEIN-RELATED"/>
    <property type="match status" value="1"/>
</dbReference>
<dbReference type="PANTHER" id="PTHR21472">
    <property type="entry name" value="ENDONUCLEASE DOMAIN-CONTAINING 1 PROTEIN ENDOD1"/>
    <property type="match status" value="1"/>
</dbReference>
<dbReference type="GO" id="GO:0003676">
    <property type="term" value="F:nucleic acid binding"/>
    <property type="evidence" value="ECO:0007669"/>
    <property type="project" value="InterPro"/>
</dbReference>
<dbReference type="GO" id="GO:0016787">
    <property type="term" value="F:hydrolase activity"/>
    <property type="evidence" value="ECO:0007669"/>
    <property type="project" value="InterPro"/>
</dbReference>
<dbReference type="InterPro" id="IPR020821">
    <property type="entry name" value="ENPP1-3/EXOG-like_nuc-like"/>
</dbReference>
<evidence type="ECO:0000259" key="2">
    <source>
        <dbReference type="SMART" id="SM00477"/>
    </source>
</evidence>
<feature type="domain" description="DNA/RNA non-specific endonuclease/pyrophosphatase/phosphodiesterase" evidence="3">
    <location>
        <begin position="64"/>
        <end position="281"/>
    </location>
</feature>
<accession>A0A6P6RL25</accession>
<dbReference type="SMART" id="SM00477">
    <property type="entry name" value="NUC"/>
    <property type="match status" value="1"/>
</dbReference>
<dbReference type="InterPro" id="IPR044929">
    <property type="entry name" value="DNA/RNA_non-sp_Endonuclease_sf"/>
</dbReference>
<dbReference type="InterPro" id="IPR044925">
    <property type="entry name" value="His-Me_finger_sf"/>
</dbReference>
<dbReference type="Pfam" id="PF01223">
    <property type="entry name" value="Endonuclease_NS"/>
    <property type="match status" value="1"/>
</dbReference>
<dbReference type="SMART" id="SM00892">
    <property type="entry name" value="Endonuclease_NS"/>
    <property type="match status" value="1"/>
</dbReference>
<evidence type="ECO:0000256" key="1">
    <source>
        <dbReference type="SAM" id="SignalP"/>
    </source>
</evidence>
<proteinExistence type="predicted"/>
<dbReference type="RefSeq" id="XP_026145985.1">
    <property type="nucleotide sequence ID" value="XM_026290200.1"/>
</dbReference>
<dbReference type="GO" id="GO:0046872">
    <property type="term" value="F:metal ion binding"/>
    <property type="evidence" value="ECO:0007669"/>
    <property type="project" value="InterPro"/>
</dbReference>
<dbReference type="AlphaFoldDB" id="A0A6P6RL25"/>
<dbReference type="SUPFAM" id="SSF54060">
    <property type="entry name" value="His-Me finger endonucleases"/>
    <property type="match status" value="1"/>
</dbReference>
<feature type="domain" description="ENPP1-3/EXOG-like endonuclease/phosphodiesterase" evidence="2">
    <location>
        <begin position="65"/>
        <end position="271"/>
    </location>
</feature>
<keyword evidence="4" id="KW-1185">Reference proteome</keyword>
<name>A0A6P6RL25_CARAU</name>
<dbReference type="KEGG" id="caua:113120292"/>
<dbReference type="InterPro" id="IPR001604">
    <property type="entry name" value="Endo_G_ENPP1-like_dom"/>
</dbReference>